<dbReference type="SUPFAM" id="SSF53098">
    <property type="entry name" value="Ribonuclease H-like"/>
    <property type="match status" value="1"/>
</dbReference>
<gene>
    <name evidence="3" type="primary">LOC102810260</name>
</gene>
<dbReference type="InterPro" id="IPR041588">
    <property type="entry name" value="Integrase_H2C2"/>
</dbReference>
<organism evidence="2 3">
    <name type="scientific">Saccoglossus kowalevskii</name>
    <name type="common">Acorn worm</name>
    <dbReference type="NCBI Taxonomy" id="10224"/>
    <lineage>
        <taxon>Eukaryota</taxon>
        <taxon>Metazoa</taxon>
        <taxon>Hemichordata</taxon>
        <taxon>Enteropneusta</taxon>
        <taxon>Harrimaniidae</taxon>
        <taxon>Saccoglossus</taxon>
    </lineage>
</organism>
<dbReference type="GeneID" id="102810260"/>
<dbReference type="RefSeq" id="XP_006824600.1">
    <property type="nucleotide sequence ID" value="XM_006824537.1"/>
</dbReference>
<sequence length="268" mass="30465">MGTKTRPGKTNIADALSRLNSQTHRDKGENDDYVRVVIDNSVPIALTAREIEKASSDDSELNSVRECVRTGDWNNCNIQSYLHVKSELGVFGELLLRGTRIVIPYSLRSHVLELAHEGHQGIVKMKNRLRTKVWWPKMDRDAEQICKTCHGCQVVGEYSLPEPMSRVIPSGPWQDCSTDLLGPLPSGEHILIVVDYYSRYYEVVILKSTTSTKIIEALTPIFARFGVPHTLRLTMDHNSYLMSLKHTWTKMASNIEPQHHYGHKLMAR</sequence>
<dbReference type="InterPro" id="IPR001584">
    <property type="entry name" value="Integrase_cat-core"/>
</dbReference>
<dbReference type="PANTHER" id="PTHR37984:SF11">
    <property type="entry name" value="INTEGRASE CATALYTIC DOMAIN-CONTAINING PROTEIN"/>
    <property type="match status" value="1"/>
</dbReference>
<dbReference type="Gene3D" id="1.10.340.70">
    <property type="match status" value="1"/>
</dbReference>
<dbReference type="Proteomes" id="UP000694865">
    <property type="component" value="Unplaced"/>
</dbReference>
<dbReference type="Gene3D" id="3.30.420.10">
    <property type="entry name" value="Ribonuclease H-like superfamily/Ribonuclease H"/>
    <property type="match status" value="1"/>
</dbReference>
<dbReference type="PROSITE" id="PS50994">
    <property type="entry name" value="INTEGRASE"/>
    <property type="match status" value="1"/>
</dbReference>
<dbReference type="PANTHER" id="PTHR37984">
    <property type="entry name" value="PROTEIN CBG26694"/>
    <property type="match status" value="1"/>
</dbReference>
<name>A0ABM0MX59_SACKO</name>
<dbReference type="Pfam" id="PF17921">
    <property type="entry name" value="Integrase_H2C2"/>
    <property type="match status" value="1"/>
</dbReference>
<reference evidence="3" key="1">
    <citation type="submission" date="2025-08" db="UniProtKB">
        <authorList>
            <consortium name="RefSeq"/>
        </authorList>
    </citation>
    <scope>IDENTIFICATION</scope>
    <source>
        <tissue evidence="3">Testes</tissue>
    </source>
</reference>
<accession>A0ABM0MX59</accession>
<proteinExistence type="predicted"/>
<evidence type="ECO:0000313" key="2">
    <source>
        <dbReference type="Proteomes" id="UP000694865"/>
    </source>
</evidence>
<keyword evidence="2" id="KW-1185">Reference proteome</keyword>
<evidence type="ECO:0000313" key="3">
    <source>
        <dbReference type="RefSeq" id="XP_006824600.1"/>
    </source>
</evidence>
<dbReference type="InterPro" id="IPR012337">
    <property type="entry name" value="RNaseH-like_sf"/>
</dbReference>
<evidence type="ECO:0000259" key="1">
    <source>
        <dbReference type="PROSITE" id="PS50994"/>
    </source>
</evidence>
<feature type="domain" description="Integrase catalytic" evidence="1">
    <location>
        <begin position="168"/>
        <end position="268"/>
    </location>
</feature>
<dbReference type="InterPro" id="IPR036397">
    <property type="entry name" value="RNaseH_sf"/>
</dbReference>
<protein>
    <submittedName>
        <fullName evidence="3">Uncharacterized protein K02A2.6-like</fullName>
    </submittedName>
</protein>
<dbReference type="InterPro" id="IPR050951">
    <property type="entry name" value="Retrovirus_Pol_polyprotein"/>
</dbReference>